<keyword evidence="7 8" id="KW-0472">Membrane</keyword>
<proteinExistence type="predicted"/>
<dbReference type="InterPro" id="IPR001851">
    <property type="entry name" value="ABC_transp_permease"/>
</dbReference>
<feature type="transmembrane region" description="Helical" evidence="8">
    <location>
        <begin position="126"/>
        <end position="145"/>
    </location>
</feature>
<dbReference type="OrthoDB" id="9784538at2"/>
<organism evidence="9 10">
    <name type="scientific">Faecalicatena contorta</name>
    <dbReference type="NCBI Taxonomy" id="39482"/>
    <lineage>
        <taxon>Bacteria</taxon>
        <taxon>Bacillati</taxon>
        <taxon>Bacillota</taxon>
        <taxon>Clostridia</taxon>
        <taxon>Lachnospirales</taxon>
        <taxon>Lachnospiraceae</taxon>
        <taxon>Faecalicatena</taxon>
    </lineage>
</organism>
<sequence>MVNKIKINPAGISTILLSRGTGIGMIIILCVLGIRAPLFFDLANIMTVLKQGSVLTMIALGLTAVLIGGGFDMGAGALVQLTCNLSAGLIIAGTSAALALTTGVAVGLCVGLINGFLVIVVKIPTFVATLGTMFVMQGVTSWYNGGKALTIKVIPGFAMLGQGRIAIIPVIFLIVIAVCIILNYFFKHTRTGIRMYATGENPAAAKLKGLNTKKYLLLSYLLSGLILGFTGVLQCSYNYGASAITSGMDFLIQALSAAYLGSTFSRTGELSVIGTVISGMFIAALSNALIINGTSNQQISGVLGVILILSILLTVIKKREIGQVTIF</sequence>
<evidence type="ECO:0000313" key="10">
    <source>
        <dbReference type="Proteomes" id="UP000254051"/>
    </source>
</evidence>
<dbReference type="GO" id="GO:0005886">
    <property type="term" value="C:plasma membrane"/>
    <property type="evidence" value="ECO:0007669"/>
    <property type="project" value="UniProtKB-SubCell"/>
</dbReference>
<dbReference type="PANTHER" id="PTHR32196:SF21">
    <property type="entry name" value="ABC TRANSPORTER PERMEASE PROTEIN YPHD-RELATED"/>
    <property type="match status" value="1"/>
</dbReference>
<keyword evidence="10" id="KW-1185">Reference proteome</keyword>
<evidence type="ECO:0000256" key="6">
    <source>
        <dbReference type="ARBA" id="ARBA00022989"/>
    </source>
</evidence>
<dbReference type="Pfam" id="PF02653">
    <property type="entry name" value="BPD_transp_2"/>
    <property type="match status" value="1"/>
</dbReference>
<protein>
    <submittedName>
        <fullName evidence="9">Monosaccharide ABC transporter membrane protein, CUT2 family</fullName>
    </submittedName>
</protein>
<keyword evidence="3" id="KW-1003">Cell membrane</keyword>
<evidence type="ECO:0000256" key="4">
    <source>
        <dbReference type="ARBA" id="ARBA00022519"/>
    </source>
</evidence>
<dbReference type="AlphaFoldDB" id="A0A315ZZ51"/>
<dbReference type="GO" id="GO:0022857">
    <property type="term" value="F:transmembrane transporter activity"/>
    <property type="evidence" value="ECO:0007669"/>
    <property type="project" value="InterPro"/>
</dbReference>
<keyword evidence="5 8" id="KW-0812">Transmembrane</keyword>
<evidence type="ECO:0000256" key="7">
    <source>
        <dbReference type="ARBA" id="ARBA00023136"/>
    </source>
</evidence>
<keyword evidence="2" id="KW-0813">Transport</keyword>
<feature type="transmembrane region" description="Helical" evidence="8">
    <location>
        <begin position="52"/>
        <end position="71"/>
    </location>
</feature>
<evidence type="ECO:0000256" key="3">
    <source>
        <dbReference type="ARBA" id="ARBA00022475"/>
    </source>
</evidence>
<feature type="transmembrane region" description="Helical" evidence="8">
    <location>
        <begin position="215"/>
        <end position="233"/>
    </location>
</feature>
<accession>A0A315ZZ51</accession>
<comment type="subcellular location">
    <subcellularLocation>
        <location evidence="1">Cell membrane</location>
        <topology evidence="1">Multi-pass membrane protein</topology>
    </subcellularLocation>
</comment>
<evidence type="ECO:0000256" key="1">
    <source>
        <dbReference type="ARBA" id="ARBA00004651"/>
    </source>
</evidence>
<dbReference type="Proteomes" id="UP000254051">
    <property type="component" value="Unassembled WGS sequence"/>
</dbReference>
<evidence type="ECO:0000313" key="9">
    <source>
        <dbReference type="EMBL" id="SUQ14299.1"/>
    </source>
</evidence>
<evidence type="ECO:0000256" key="5">
    <source>
        <dbReference type="ARBA" id="ARBA00022692"/>
    </source>
</evidence>
<feature type="transmembrane region" description="Helical" evidence="8">
    <location>
        <begin position="272"/>
        <end position="291"/>
    </location>
</feature>
<feature type="transmembrane region" description="Helical" evidence="8">
    <location>
        <begin position="20"/>
        <end position="40"/>
    </location>
</feature>
<keyword evidence="4" id="KW-0997">Cell inner membrane</keyword>
<reference evidence="10" key="1">
    <citation type="submission" date="2017-07" db="EMBL/GenBank/DDBJ databases">
        <authorList>
            <person name="Varghese N."/>
            <person name="Submissions S."/>
        </authorList>
    </citation>
    <scope>NUCLEOTIDE SEQUENCE [LARGE SCALE GENOMIC DNA]</scope>
    <source>
        <strain evidence="10">NLAE-zl-C134</strain>
    </source>
</reference>
<evidence type="ECO:0000256" key="2">
    <source>
        <dbReference type="ARBA" id="ARBA00022448"/>
    </source>
</evidence>
<dbReference type="CDD" id="cd06579">
    <property type="entry name" value="TM_PBP1_transp_AraH_like"/>
    <property type="match status" value="1"/>
</dbReference>
<gene>
    <name evidence="9" type="ORF">SAMN05216529_105275</name>
</gene>
<keyword evidence="6 8" id="KW-1133">Transmembrane helix</keyword>
<dbReference type="EMBL" id="UHJJ01000005">
    <property type="protein sequence ID" value="SUQ14299.1"/>
    <property type="molecule type" value="Genomic_DNA"/>
</dbReference>
<feature type="transmembrane region" description="Helical" evidence="8">
    <location>
        <begin position="297"/>
        <end position="316"/>
    </location>
</feature>
<feature type="transmembrane region" description="Helical" evidence="8">
    <location>
        <begin position="91"/>
        <end position="119"/>
    </location>
</feature>
<feature type="transmembrane region" description="Helical" evidence="8">
    <location>
        <begin position="165"/>
        <end position="186"/>
    </location>
</feature>
<name>A0A315ZZ51_9FIRM</name>
<evidence type="ECO:0000256" key="8">
    <source>
        <dbReference type="SAM" id="Phobius"/>
    </source>
</evidence>
<dbReference type="RefSeq" id="WP_109711037.1">
    <property type="nucleotide sequence ID" value="NZ_QGDS01000005.1"/>
</dbReference>
<dbReference type="PANTHER" id="PTHR32196">
    <property type="entry name" value="ABC TRANSPORTER PERMEASE PROTEIN YPHD-RELATED-RELATED"/>
    <property type="match status" value="1"/>
</dbReference>